<dbReference type="Proteomes" id="UP000295197">
    <property type="component" value="Unassembled WGS sequence"/>
</dbReference>
<dbReference type="RefSeq" id="WP_132776777.1">
    <property type="nucleotide sequence ID" value="NZ_SMBZ01000005.1"/>
</dbReference>
<dbReference type="AlphaFoldDB" id="A0A4R3VZA7"/>
<organism evidence="2 3">
    <name type="scientific">Sphingobacterium alimentarium</name>
    <dbReference type="NCBI Taxonomy" id="797292"/>
    <lineage>
        <taxon>Bacteria</taxon>
        <taxon>Pseudomonadati</taxon>
        <taxon>Bacteroidota</taxon>
        <taxon>Sphingobacteriia</taxon>
        <taxon>Sphingobacteriales</taxon>
        <taxon>Sphingobacteriaceae</taxon>
        <taxon>Sphingobacterium</taxon>
    </lineage>
</organism>
<keyword evidence="3" id="KW-1185">Reference proteome</keyword>
<dbReference type="InterPro" id="IPR014922">
    <property type="entry name" value="YdhG-like"/>
</dbReference>
<dbReference type="SUPFAM" id="SSF159888">
    <property type="entry name" value="YdhG-like"/>
    <property type="match status" value="2"/>
</dbReference>
<evidence type="ECO:0000259" key="1">
    <source>
        <dbReference type="Pfam" id="PF08818"/>
    </source>
</evidence>
<protein>
    <submittedName>
        <fullName evidence="2">Uncharacterized protein YdeI (YjbR/CyaY-like superfamily)</fullName>
    </submittedName>
</protein>
<dbReference type="Pfam" id="PF08818">
    <property type="entry name" value="DUF1801"/>
    <property type="match status" value="2"/>
</dbReference>
<evidence type="ECO:0000313" key="3">
    <source>
        <dbReference type="Proteomes" id="UP000295197"/>
    </source>
</evidence>
<feature type="domain" description="YdhG-like" evidence="1">
    <location>
        <begin position="20"/>
        <end position="110"/>
    </location>
</feature>
<name>A0A4R3VZA7_9SPHI</name>
<dbReference type="EMBL" id="SMBZ01000005">
    <property type="protein sequence ID" value="TCV19274.1"/>
    <property type="molecule type" value="Genomic_DNA"/>
</dbReference>
<dbReference type="Gene3D" id="3.90.1150.200">
    <property type="match status" value="1"/>
</dbReference>
<reference evidence="2 3" key="1">
    <citation type="submission" date="2019-03" db="EMBL/GenBank/DDBJ databases">
        <title>Genomic Encyclopedia of Type Strains, Phase IV (KMG-IV): sequencing the most valuable type-strain genomes for metagenomic binning, comparative biology and taxonomic classification.</title>
        <authorList>
            <person name="Goeker M."/>
        </authorList>
    </citation>
    <scope>NUCLEOTIDE SEQUENCE [LARGE SCALE GENOMIC DNA]</scope>
    <source>
        <strain evidence="2 3">DSM 22362</strain>
    </source>
</reference>
<accession>A0A4R3VZA7</accession>
<feature type="domain" description="YdhG-like" evidence="1">
    <location>
        <begin position="131"/>
        <end position="226"/>
    </location>
</feature>
<proteinExistence type="predicted"/>
<comment type="caution">
    <text evidence="2">The sequence shown here is derived from an EMBL/GenBank/DDBJ whole genome shotgun (WGS) entry which is preliminary data.</text>
</comment>
<evidence type="ECO:0000313" key="2">
    <source>
        <dbReference type="EMBL" id="TCV19274.1"/>
    </source>
</evidence>
<dbReference type="OrthoDB" id="214150at2"/>
<gene>
    <name evidence="2" type="ORF">EDC17_100585</name>
</gene>
<dbReference type="Pfam" id="PF13376">
    <property type="entry name" value="OmdA"/>
    <property type="match status" value="1"/>
</dbReference>
<sequence>MHQDFQNIDEYIALQDAAFQPKLQELRQIIREAAPPETQETIAYKMPTFRYNGNLIHFAQFKNHLGIYPASEAIEKYEKELLKYKTSKGAIQLPNNQSLDKKLIQDIVSFNAEILANKKDNRWGSYREQWTELYENMKRLIENTSLTKELKWGMDIYTHQGKNVLSWGGFKHFFSIWFYKGVFLTDPYGVLVAATEGKTKALRQWRLTRLEDFDANKIMEYIDESIQAIKSGKEIVAEKGTSKQITGILKDELQNNKELNAAFEKLTPGRQKEYIIYIEEAKQEKTKRVRMEKIIPMILSKKGLHDKYKH</sequence>